<dbReference type="InParanoid" id="A0A1Q3C4B6"/>
<dbReference type="EMBL" id="BDDD01001304">
    <property type="protein sequence ID" value="GAV75070.1"/>
    <property type="molecule type" value="Genomic_DNA"/>
</dbReference>
<evidence type="ECO:0000256" key="4">
    <source>
        <dbReference type="ARBA" id="ARBA00022771"/>
    </source>
</evidence>
<organism evidence="14 15">
    <name type="scientific">Cephalotus follicularis</name>
    <name type="common">Albany pitcher plant</name>
    <dbReference type="NCBI Taxonomy" id="3775"/>
    <lineage>
        <taxon>Eukaryota</taxon>
        <taxon>Viridiplantae</taxon>
        <taxon>Streptophyta</taxon>
        <taxon>Embryophyta</taxon>
        <taxon>Tracheophyta</taxon>
        <taxon>Spermatophyta</taxon>
        <taxon>Magnoliopsida</taxon>
        <taxon>eudicotyledons</taxon>
        <taxon>Gunneridae</taxon>
        <taxon>Pentapetalae</taxon>
        <taxon>rosids</taxon>
        <taxon>fabids</taxon>
        <taxon>Oxalidales</taxon>
        <taxon>Cephalotaceae</taxon>
        <taxon>Cephalotus</taxon>
    </lineage>
</organism>
<dbReference type="GO" id="GO:0008270">
    <property type="term" value="F:zinc ion binding"/>
    <property type="evidence" value="ECO:0007669"/>
    <property type="project" value="UniProtKB-KW"/>
</dbReference>
<evidence type="ECO:0000256" key="11">
    <source>
        <dbReference type="PIRSR" id="PIRSR601019-1"/>
    </source>
</evidence>
<dbReference type="Pfam" id="PF00503">
    <property type="entry name" value="G-alpha"/>
    <property type="match status" value="1"/>
</dbReference>
<dbReference type="PRINTS" id="PR00318">
    <property type="entry name" value="GPROTEINA"/>
</dbReference>
<dbReference type="Proteomes" id="UP000187406">
    <property type="component" value="Unassembled WGS sequence"/>
</dbReference>
<feature type="compositionally biased region" description="Basic and acidic residues" evidence="13">
    <location>
        <begin position="277"/>
        <end position="292"/>
    </location>
</feature>
<keyword evidence="5" id="KW-0862">Zinc</keyword>
<dbReference type="Gene3D" id="1.10.400.10">
    <property type="entry name" value="GI Alpha 1, domain 2-like"/>
    <property type="match status" value="1"/>
</dbReference>
<evidence type="ECO:0000256" key="1">
    <source>
        <dbReference type="ARBA" id="ARBA00004123"/>
    </source>
</evidence>
<dbReference type="SMART" id="SM00275">
    <property type="entry name" value="G_alpha"/>
    <property type="match status" value="1"/>
</dbReference>
<keyword evidence="9" id="KW-0539">Nucleus</keyword>
<evidence type="ECO:0000256" key="12">
    <source>
        <dbReference type="PIRSR" id="PIRSR601019-2"/>
    </source>
</evidence>
<dbReference type="FunFam" id="1.10.400.10:FF:000005">
    <property type="entry name" value="Extra-large guanine nucleotide-binding protein 3"/>
    <property type="match status" value="1"/>
</dbReference>
<dbReference type="SUPFAM" id="SSF52540">
    <property type="entry name" value="P-loop containing nucleoside triphosphate hydrolases"/>
    <property type="match status" value="1"/>
</dbReference>
<feature type="region of interest" description="Disordered" evidence="13">
    <location>
        <begin position="215"/>
        <end position="238"/>
    </location>
</feature>
<feature type="binding site" evidence="12">
    <location>
        <position position="772"/>
    </location>
    <ligand>
        <name>Mg(2+)</name>
        <dbReference type="ChEBI" id="CHEBI:18420"/>
    </ligand>
</feature>
<protein>
    <submittedName>
        <fullName evidence="14">G-alpha domain-containing protein</fullName>
    </submittedName>
</protein>
<feature type="region of interest" description="Disordered" evidence="13">
    <location>
        <begin position="277"/>
        <end position="297"/>
    </location>
</feature>
<evidence type="ECO:0000256" key="13">
    <source>
        <dbReference type="SAM" id="MobiDB-lite"/>
    </source>
</evidence>
<feature type="binding site" evidence="11">
    <location>
        <begin position="879"/>
        <end position="882"/>
    </location>
    <ligand>
        <name>GTP</name>
        <dbReference type="ChEBI" id="CHEBI:37565"/>
    </ligand>
</feature>
<dbReference type="GO" id="GO:0005525">
    <property type="term" value="F:GTP binding"/>
    <property type="evidence" value="ECO:0007669"/>
    <property type="project" value="UniProtKB-KW"/>
</dbReference>
<dbReference type="InterPro" id="IPR011025">
    <property type="entry name" value="GproteinA_insert"/>
</dbReference>
<keyword evidence="7 11" id="KW-0342">GTP-binding</keyword>
<keyword evidence="2 12" id="KW-0479">Metal-binding</keyword>
<dbReference type="GO" id="GO:0007186">
    <property type="term" value="P:G protein-coupled receptor signaling pathway"/>
    <property type="evidence" value="ECO:0007669"/>
    <property type="project" value="InterPro"/>
</dbReference>
<proteinExistence type="inferred from homology"/>
<accession>A0A1Q3C4B6</accession>
<keyword evidence="4" id="KW-0863">Zinc-finger</keyword>
<evidence type="ECO:0000313" key="15">
    <source>
        <dbReference type="Proteomes" id="UP000187406"/>
    </source>
</evidence>
<evidence type="ECO:0000313" key="14">
    <source>
        <dbReference type="EMBL" id="GAV75070.1"/>
    </source>
</evidence>
<evidence type="ECO:0000256" key="8">
    <source>
        <dbReference type="ARBA" id="ARBA00023224"/>
    </source>
</evidence>
<dbReference type="FunFam" id="3.40.50.300:FF:000692">
    <property type="entry name" value="Guanine nucleotide-binding protein subunit alpha"/>
    <property type="match status" value="1"/>
</dbReference>
<keyword evidence="15" id="KW-1185">Reference proteome</keyword>
<comment type="caution">
    <text evidence="14">The sequence shown here is derived from an EMBL/GenBank/DDBJ whole genome shotgun (WGS) entry which is preliminary data.</text>
</comment>
<comment type="subcellular location">
    <subcellularLocation>
        <location evidence="1">Nucleus</location>
    </subcellularLocation>
</comment>
<dbReference type="SUPFAM" id="SSF47895">
    <property type="entry name" value="Transducin (alpha subunit), insertion domain"/>
    <property type="match status" value="1"/>
</dbReference>
<evidence type="ECO:0000256" key="5">
    <source>
        <dbReference type="ARBA" id="ARBA00022833"/>
    </source>
</evidence>
<dbReference type="InterPro" id="IPR001019">
    <property type="entry name" value="Gprotein_alpha_su"/>
</dbReference>
<dbReference type="GO" id="GO:0031683">
    <property type="term" value="F:G-protein beta/gamma-subunit complex binding"/>
    <property type="evidence" value="ECO:0007669"/>
    <property type="project" value="InterPro"/>
</dbReference>
<evidence type="ECO:0000256" key="2">
    <source>
        <dbReference type="ARBA" id="ARBA00022723"/>
    </source>
</evidence>
<evidence type="ECO:0000256" key="6">
    <source>
        <dbReference type="ARBA" id="ARBA00022837"/>
    </source>
</evidence>
<dbReference type="InterPro" id="IPR053057">
    <property type="entry name" value="XLG_GTP-binding"/>
</dbReference>
<dbReference type="STRING" id="3775.A0A1Q3C4B6"/>
<evidence type="ECO:0000256" key="10">
    <source>
        <dbReference type="ARBA" id="ARBA00060880"/>
    </source>
</evidence>
<evidence type="ECO:0000256" key="7">
    <source>
        <dbReference type="ARBA" id="ARBA00023134"/>
    </source>
</evidence>
<keyword evidence="6" id="KW-0106">Calcium</keyword>
<reference evidence="15" key="1">
    <citation type="submission" date="2016-04" db="EMBL/GenBank/DDBJ databases">
        <title>Cephalotus genome sequencing.</title>
        <authorList>
            <person name="Fukushima K."/>
            <person name="Hasebe M."/>
            <person name="Fang X."/>
        </authorList>
    </citation>
    <scope>NUCLEOTIDE SEQUENCE [LARGE SCALE GENOMIC DNA]</scope>
    <source>
        <strain evidence="15">cv. St1</strain>
    </source>
</reference>
<dbReference type="CDD" id="cd00066">
    <property type="entry name" value="G-alpha"/>
    <property type="match status" value="1"/>
</dbReference>
<dbReference type="InterPro" id="IPR027417">
    <property type="entry name" value="P-loop_NTPase"/>
</dbReference>
<keyword evidence="8" id="KW-0807">Transducer</keyword>
<comment type="similarity">
    <text evidence="10">Belongs to the G-alpha family. XLG subfamily.</text>
</comment>
<dbReference type="AlphaFoldDB" id="A0A1Q3C4B6"/>
<gene>
    <name evidence="14" type="ORF">CFOL_v3_18549</name>
</gene>
<evidence type="ECO:0000256" key="9">
    <source>
        <dbReference type="ARBA" id="ARBA00023242"/>
    </source>
</evidence>
<keyword evidence="12" id="KW-0460">Magnesium</keyword>
<dbReference type="GO" id="GO:0005634">
    <property type="term" value="C:nucleus"/>
    <property type="evidence" value="ECO:0007669"/>
    <property type="project" value="UniProtKB-SubCell"/>
</dbReference>
<dbReference type="OrthoDB" id="5817230at2759"/>
<dbReference type="PROSITE" id="PS51882">
    <property type="entry name" value="G_ALPHA"/>
    <property type="match status" value="1"/>
</dbReference>
<dbReference type="Gene3D" id="3.40.50.300">
    <property type="entry name" value="P-loop containing nucleotide triphosphate hydrolases"/>
    <property type="match status" value="1"/>
</dbReference>
<dbReference type="PANTHER" id="PTHR36486">
    <property type="entry name" value="OS01G0977800 PROTEIN"/>
    <property type="match status" value="1"/>
</dbReference>
<evidence type="ECO:0000256" key="3">
    <source>
        <dbReference type="ARBA" id="ARBA00022741"/>
    </source>
</evidence>
<dbReference type="PANTHER" id="PTHR36486:SF4">
    <property type="entry name" value="PH DOMAIN-CONTAINING PROTEIN"/>
    <property type="match status" value="1"/>
</dbReference>
<name>A0A1Q3C4B6_CEPFO</name>
<feature type="binding site" evidence="12">
    <location>
        <position position="605"/>
    </location>
    <ligand>
        <name>Mg(2+)</name>
        <dbReference type="ChEBI" id="CHEBI:18420"/>
    </ligand>
</feature>
<feature type="compositionally biased region" description="Polar residues" evidence="13">
    <location>
        <begin position="100"/>
        <end position="113"/>
    </location>
</feature>
<feature type="region of interest" description="Disordered" evidence="13">
    <location>
        <begin position="93"/>
        <end position="113"/>
    </location>
</feature>
<dbReference type="GO" id="GO:0003924">
    <property type="term" value="F:GTPase activity"/>
    <property type="evidence" value="ECO:0007669"/>
    <property type="project" value="InterPro"/>
</dbReference>
<keyword evidence="3 11" id="KW-0547">Nucleotide-binding</keyword>
<sequence>MAGLLKKIFPILPQALPKDDYDDEDDKYNIEYSFAMEYHGPPVAYEVPRAVPVDVDQIPVAAALASAYMLSDKSLPVIQPIVETRALDKKSYEPKLGSKPTFSPNSTTTSHSNGWGVSCESAIQIDGLGALDCRNRNECMPPKLSEELGSSSGCKNSDEFGPLKLSDGRGSSAAGCANCGKWNPSDEIENSLGCVNDGEVMSEVCNEIRSSCKLRSSSGQDDSHKLSGNLASPVSPDDCKEDAEIQYYVNPTNSESTESESSSCAISSEIFSCREEEGSNDNSLHHDKSPPHHDKRPPVVTFCDPESNAVFHEDSDLSEAESIHVRPKVEKNGKKGECSRCLKGNRFSEKEICIVCNANYCGNCVLRAMGSMPEGRKCVSCIGFRIDESNRRTLGKSSWMLRRLLTKVQIDQIMHSEISCPKNQLPPESICVNDEPLSLKELLLLQNCPNPPKKLGRGCYWYDKVSGFWGKKGQKPCQIITSQLDVGGNLKKNASNGNTNVMINNREITKPELRMLQAAGVQCEGTPSFWVSADGTYQEEGQKNIKGNIWDKTRAKVACVLFSLPFPSGCVNLNGEDVNAIAGNLTGQEELIKLLLVGYEKSGTSTIYKQAKLLYNVPFSEDERQSIKLMIQSNLYRYLGILLEGRQRFEEESLIDTRKRQHVDQPGPSGQGDDKTIYSIGPRLKVFSDWLLKVMESGNLEIIFPAASREYAPFVEELWKDAALQATYIRRSELEMLPRGATYFLERAVEISRTDYEPTDMDIQYSEGIALSNGLSCMEFSFPNSTQESYIDLENNPDPLLRYQLIRVNPISLGGNCKWLEMFEDVDIVLFCVSLTDYDEFSIDSNGVATNKMIATKKLFEKIITQPTFDQKGFLLILNKFDLLEEKIEQVPLSRCEWFDDFNPVISHNRNKSSSNGRGTQLAQSAFHYIAVKFKRLFTSHTDRKLFVSMVTGLESDSVDEALKYAREIQKWYEEEPSCVNPEMSSTDIEASSS</sequence>